<dbReference type="Proteomes" id="UP000263232">
    <property type="component" value="Chromosome"/>
</dbReference>
<dbReference type="AlphaFoldDB" id="A0A347WNT1"/>
<feature type="transmembrane region" description="Helical" evidence="1">
    <location>
        <begin position="120"/>
        <end position="142"/>
    </location>
</feature>
<sequence>MHYLDVANSPIIFILCAVVILVVAVQAILFIRKGLKRGRELGMSETTLKKAITNSVMLSIVPSLPIIVMMLALSVPLGKYFPWLRLSIVGSAVYEGTAANVAAQSQGLADISDPGMTPNVFVVVMFVMTIGIIWGIVFNILFMNQLDKFSQKAKQSGSTFVPVFSAALFTAMLITLSMPYVANTRNLESIVAFVTAGLTTILCNYLAKRFNKPLINDFSLPIALIVGMASVIVYAQIV</sequence>
<keyword evidence="1" id="KW-0472">Membrane</keyword>
<evidence type="ECO:0000313" key="2">
    <source>
        <dbReference type="EMBL" id="AXY26738.1"/>
    </source>
</evidence>
<evidence type="ECO:0000256" key="1">
    <source>
        <dbReference type="SAM" id="Phobius"/>
    </source>
</evidence>
<reference evidence="2 3" key="1">
    <citation type="submission" date="2017-09" db="EMBL/GenBank/DDBJ databases">
        <title>Complete genome sequence of Oxytococcus suis strain ZY16052.</title>
        <authorList>
            <person name="Li F."/>
        </authorList>
    </citation>
    <scope>NUCLEOTIDE SEQUENCE [LARGE SCALE GENOMIC DNA]</scope>
    <source>
        <strain evidence="2 3">ZY16052</strain>
    </source>
</reference>
<feature type="transmembrane region" description="Helical" evidence="1">
    <location>
        <begin position="218"/>
        <end position="237"/>
    </location>
</feature>
<feature type="transmembrane region" description="Helical" evidence="1">
    <location>
        <begin position="12"/>
        <end position="31"/>
    </location>
</feature>
<keyword evidence="1" id="KW-0812">Transmembrane</keyword>
<keyword evidence="1" id="KW-1133">Transmembrane helix</keyword>
<proteinExistence type="predicted"/>
<dbReference type="OrthoDB" id="86868at2"/>
<dbReference type="KEGG" id="abae:CL176_07050"/>
<keyword evidence="3" id="KW-1185">Reference proteome</keyword>
<gene>
    <name evidence="2" type="ORF">CL176_07050</name>
</gene>
<dbReference type="InterPro" id="IPR032479">
    <property type="entry name" value="DUF5058"/>
</dbReference>
<organism evidence="2 3">
    <name type="scientific">Suicoccus acidiformans</name>
    <dbReference type="NCBI Taxonomy" id="2036206"/>
    <lineage>
        <taxon>Bacteria</taxon>
        <taxon>Bacillati</taxon>
        <taxon>Bacillota</taxon>
        <taxon>Bacilli</taxon>
        <taxon>Lactobacillales</taxon>
        <taxon>Aerococcaceae</taxon>
        <taxon>Suicoccus</taxon>
    </lineage>
</organism>
<dbReference type="Pfam" id="PF16481">
    <property type="entry name" value="DUF5058"/>
    <property type="match status" value="1"/>
</dbReference>
<evidence type="ECO:0000313" key="3">
    <source>
        <dbReference type="Proteomes" id="UP000263232"/>
    </source>
</evidence>
<name>A0A347WNT1_9LACT</name>
<dbReference type="EMBL" id="CP023434">
    <property type="protein sequence ID" value="AXY26738.1"/>
    <property type="molecule type" value="Genomic_DNA"/>
</dbReference>
<feature type="transmembrane region" description="Helical" evidence="1">
    <location>
        <begin position="187"/>
        <end position="206"/>
    </location>
</feature>
<feature type="transmembrane region" description="Helical" evidence="1">
    <location>
        <begin position="52"/>
        <end position="75"/>
    </location>
</feature>
<feature type="transmembrane region" description="Helical" evidence="1">
    <location>
        <begin position="163"/>
        <end position="181"/>
    </location>
</feature>
<accession>A0A347WNT1</accession>
<protein>
    <submittedName>
        <fullName evidence="2">DUF5058 domain-containing protein</fullName>
    </submittedName>
</protein>